<dbReference type="Gramene" id="CDY39375">
    <property type="protein sequence ID" value="CDY39375"/>
    <property type="gene ID" value="GSBRNA2T00067825001"/>
</dbReference>
<dbReference type="AlphaFoldDB" id="A0A078HLN9"/>
<accession>A0A078HLN9</accession>
<gene>
    <name evidence="1" type="primary">BnaC05g15120D</name>
    <name evidence="1" type="ORF">GSBRNA2T00067825001</name>
</gene>
<proteinExistence type="predicted"/>
<dbReference type="Proteomes" id="UP000028999">
    <property type="component" value="Unassembled WGS sequence"/>
</dbReference>
<keyword evidence="2" id="KW-1185">Reference proteome</keyword>
<sequence>MRSSSCNGSSIINGLKSSLITIPLRSSLLRRTSAI</sequence>
<evidence type="ECO:0000313" key="2">
    <source>
        <dbReference type="Proteomes" id="UP000028999"/>
    </source>
</evidence>
<organism evidence="1 2">
    <name type="scientific">Brassica napus</name>
    <name type="common">Rape</name>
    <dbReference type="NCBI Taxonomy" id="3708"/>
    <lineage>
        <taxon>Eukaryota</taxon>
        <taxon>Viridiplantae</taxon>
        <taxon>Streptophyta</taxon>
        <taxon>Embryophyta</taxon>
        <taxon>Tracheophyta</taxon>
        <taxon>Spermatophyta</taxon>
        <taxon>Magnoliopsida</taxon>
        <taxon>eudicotyledons</taxon>
        <taxon>Gunneridae</taxon>
        <taxon>Pentapetalae</taxon>
        <taxon>rosids</taxon>
        <taxon>malvids</taxon>
        <taxon>Brassicales</taxon>
        <taxon>Brassicaceae</taxon>
        <taxon>Brassiceae</taxon>
        <taxon>Brassica</taxon>
    </lineage>
</organism>
<dbReference type="PaxDb" id="3708-A0A078HLN9"/>
<protein>
    <submittedName>
        <fullName evidence="1">BnaC05g15120D protein</fullName>
    </submittedName>
</protein>
<dbReference type="EMBL" id="LK032446">
    <property type="protein sequence ID" value="CDY39375.1"/>
    <property type="molecule type" value="Genomic_DNA"/>
</dbReference>
<evidence type="ECO:0000313" key="1">
    <source>
        <dbReference type="EMBL" id="CDY39375.1"/>
    </source>
</evidence>
<name>A0A078HLN9_BRANA</name>
<reference evidence="1 2" key="1">
    <citation type="journal article" date="2014" name="Science">
        <title>Plant genetics. Early allopolyploid evolution in the post-Neolithic Brassica napus oilseed genome.</title>
        <authorList>
            <person name="Chalhoub B."/>
            <person name="Denoeud F."/>
            <person name="Liu S."/>
            <person name="Parkin I.A."/>
            <person name="Tang H."/>
            <person name="Wang X."/>
            <person name="Chiquet J."/>
            <person name="Belcram H."/>
            <person name="Tong C."/>
            <person name="Samans B."/>
            <person name="Correa M."/>
            <person name="Da Silva C."/>
            <person name="Just J."/>
            <person name="Falentin C."/>
            <person name="Koh C.S."/>
            <person name="Le Clainche I."/>
            <person name="Bernard M."/>
            <person name="Bento P."/>
            <person name="Noel B."/>
            <person name="Labadie K."/>
            <person name="Alberti A."/>
            <person name="Charles M."/>
            <person name="Arnaud D."/>
            <person name="Guo H."/>
            <person name="Daviaud C."/>
            <person name="Alamery S."/>
            <person name="Jabbari K."/>
            <person name="Zhao M."/>
            <person name="Edger P.P."/>
            <person name="Chelaifa H."/>
            <person name="Tack D."/>
            <person name="Lassalle G."/>
            <person name="Mestiri I."/>
            <person name="Schnel N."/>
            <person name="Le Paslier M.C."/>
            <person name="Fan G."/>
            <person name="Renault V."/>
            <person name="Bayer P.E."/>
            <person name="Golicz A.A."/>
            <person name="Manoli S."/>
            <person name="Lee T.H."/>
            <person name="Thi V.H."/>
            <person name="Chalabi S."/>
            <person name="Hu Q."/>
            <person name="Fan C."/>
            <person name="Tollenaere R."/>
            <person name="Lu Y."/>
            <person name="Battail C."/>
            <person name="Shen J."/>
            <person name="Sidebottom C.H."/>
            <person name="Wang X."/>
            <person name="Canaguier A."/>
            <person name="Chauveau A."/>
            <person name="Berard A."/>
            <person name="Deniot G."/>
            <person name="Guan M."/>
            <person name="Liu Z."/>
            <person name="Sun F."/>
            <person name="Lim Y.P."/>
            <person name="Lyons E."/>
            <person name="Town C.D."/>
            <person name="Bancroft I."/>
            <person name="Wang X."/>
            <person name="Meng J."/>
            <person name="Ma J."/>
            <person name="Pires J.C."/>
            <person name="King G.J."/>
            <person name="Brunel D."/>
            <person name="Delourme R."/>
            <person name="Renard M."/>
            <person name="Aury J.M."/>
            <person name="Adams K.L."/>
            <person name="Batley J."/>
            <person name="Snowdon R.J."/>
            <person name="Tost J."/>
            <person name="Edwards D."/>
            <person name="Zhou Y."/>
            <person name="Hua W."/>
            <person name="Sharpe A.G."/>
            <person name="Paterson A.H."/>
            <person name="Guan C."/>
            <person name="Wincker P."/>
        </authorList>
    </citation>
    <scope>NUCLEOTIDE SEQUENCE [LARGE SCALE GENOMIC DNA]</scope>
    <source>
        <strain evidence="2">cv. Darmor-bzh</strain>
    </source>
</reference>